<evidence type="ECO:0000256" key="1">
    <source>
        <dbReference type="SAM" id="MobiDB-lite"/>
    </source>
</evidence>
<comment type="caution">
    <text evidence="2">The sequence shown here is derived from an EMBL/GenBank/DDBJ whole genome shotgun (WGS) entry which is preliminary data.</text>
</comment>
<accession>A0A3M2M906</accession>
<evidence type="ECO:0000313" key="3">
    <source>
        <dbReference type="Proteomes" id="UP000282674"/>
    </source>
</evidence>
<sequence length="96" mass="9477">MTAGTVTKVDGDTLYLKTADGKTITVKTNGSTRIQVTKTGTVKDLKTGAMLVIRGTSGGDGSMTATSVNEGGGFGGRRGQGGGGQGFPGGQPPQGD</sequence>
<reference evidence="2 3" key="1">
    <citation type="submission" date="2018-10" db="EMBL/GenBank/DDBJ databases">
        <title>Isolation from soil.</title>
        <authorList>
            <person name="Hu J."/>
        </authorList>
    </citation>
    <scope>NUCLEOTIDE SEQUENCE [LARGE SCALE GENOMIC DNA]</scope>
    <source>
        <strain evidence="2 3">NEAU-Ht49</strain>
    </source>
</reference>
<gene>
    <name evidence="2" type="ORF">EBO15_15460</name>
</gene>
<organism evidence="2 3">
    <name type="scientific">Actinomadura harenae</name>
    <dbReference type="NCBI Taxonomy" id="2483351"/>
    <lineage>
        <taxon>Bacteria</taxon>
        <taxon>Bacillati</taxon>
        <taxon>Actinomycetota</taxon>
        <taxon>Actinomycetes</taxon>
        <taxon>Streptosporangiales</taxon>
        <taxon>Thermomonosporaceae</taxon>
        <taxon>Actinomadura</taxon>
    </lineage>
</organism>
<dbReference type="AlphaFoldDB" id="A0A3M2M906"/>
<name>A0A3M2M906_9ACTN</name>
<evidence type="ECO:0000313" key="2">
    <source>
        <dbReference type="EMBL" id="RMI43638.1"/>
    </source>
</evidence>
<proteinExistence type="predicted"/>
<dbReference type="Proteomes" id="UP000282674">
    <property type="component" value="Unassembled WGS sequence"/>
</dbReference>
<dbReference type="EMBL" id="RFFG01000024">
    <property type="protein sequence ID" value="RMI43638.1"/>
    <property type="molecule type" value="Genomic_DNA"/>
</dbReference>
<protein>
    <submittedName>
        <fullName evidence="2">Uncharacterized protein</fullName>
    </submittedName>
</protein>
<keyword evidence="3" id="KW-1185">Reference proteome</keyword>
<feature type="compositionally biased region" description="Gly residues" evidence="1">
    <location>
        <begin position="70"/>
        <end position="89"/>
    </location>
</feature>
<feature type="region of interest" description="Disordered" evidence="1">
    <location>
        <begin position="55"/>
        <end position="96"/>
    </location>
</feature>